<evidence type="ECO:0000313" key="3">
    <source>
        <dbReference type="EnsemblPlants" id="AUR62002470-RA:cds"/>
    </source>
</evidence>
<dbReference type="AlphaFoldDB" id="A0A803KTW2"/>
<evidence type="ECO:0000259" key="2">
    <source>
        <dbReference type="Pfam" id="PF26130"/>
    </source>
</evidence>
<dbReference type="InterPro" id="IPR058594">
    <property type="entry name" value="PB1-like_dom_pln"/>
</dbReference>
<protein>
    <recommendedName>
        <fullName evidence="2">PB1-like domain-containing protein</fullName>
    </recommendedName>
</protein>
<evidence type="ECO:0000256" key="1">
    <source>
        <dbReference type="SAM" id="MobiDB-lite"/>
    </source>
</evidence>
<accession>A0A803KTW2</accession>
<evidence type="ECO:0000313" key="4">
    <source>
        <dbReference type="Proteomes" id="UP000596660"/>
    </source>
</evidence>
<feature type="compositionally biased region" description="Polar residues" evidence="1">
    <location>
        <begin position="283"/>
        <end position="298"/>
    </location>
</feature>
<feature type="compositionally biased region" description="Polar residues" evidence="1">
    <location>
        <begin position="92"/>
        <end position="102"/>
    </location>
</feature>
<sequence length="298" mass="33421">MNGQNRTFNVDPDELCSFYLVELVMKCARYDGRIQGFLYLVPGLSMEDGLRRVTDDDSMREMIRVAEKHRGVEVYAMHCENDPILFPKELQPASSKQKTQPKSVRAKKLPLKRGPPSQKALVETSHKALDSSLKPTENAPTELITIPPTISPSNKSTCRIKYVINPNRTPEIVHQAPENDPVNTFEWEDARPESPIPINDLIPEYSSDSDTVDPSYNPLVDKGKGVSSKPFFGEVGTDDSGEDSDDSGEDGGDVLVEDDYASEETQGNDRRRRSSRTAMDWFQCSQESQRSTLHQPTQ</sequence>
<dbReference type="Pfam" id="PF26130">
    <property type="entry name" value="PB1-like"/>
    <property type="match status" value="1"/>
</dbReference>
<reference evidence="3" key="2">
    <citation type="submission" date="2021-03" db="UniProtKB">
        <authorList>
            <consortium name="EnsemblPlants"/>
        </authorList>
    </citation>
    <scope>IDENTIFICATION</scope>
</reference>
<proteinExistence type="predicted"/>
<organism evidence="3 4">
    <name type="scientific">Chenopodium quinoa</name>
    <name type="common">Quinoa</name>
    <dbReference type="NCBI Taxonomy" id="63459"/>
    <lineage>
        <taxon>Eukaryota</taxon>
        <taxon>Viridiplantae</taxon>
        <taxon>Streptophyta</taxon>
        <taxon>Embryophyta</taxon>
        <taxon>Tracheophyta</taxon>
        <taxon>Spermatophyta</taxon>
        <taxon>Magnoliopsida</taxon>
        <taxon>eudicotyledons</taxon>
        <taxon>Gunneridae</taxon>
        <taxon>Pentapetalae</taxon>
        <taxon>Caryophyllales</taxon>
        <taxon>Chenopodiaceae</taxon>
        <taxon>Chenopodioideae</taxon>
        <taxon>Atripliceae</taxon>
        <taxon>Chenopodium</taxon>
    </lineage>
</organism>
<feature type="compositionally biased region" description="Acidic residues" evidence="1">
    <location>
        <begin position="236"/>
        <end position="262"/>
    </location>
</feature>
<feature type="region of interest" description="Disordered" evidence="1">
    <location>
        <begin position="86"/>
        <end position="150"/>
    </location>
</feature>
<dbReference type="Gramene" id="AUR62002470-RA">
    <property type="protein sequence ID" value="AUR62002470-RA:cds"/>
    <property type="gene ID" value="AUR62002470"/>
</dbReference>
<dbReference type="EnsemblPlants" id="AUR62002470-RA">
    <property type="protein sequence ID" value="AUR62002470-RA:cds"/>
    <property type="gene ID" value="AUR62002470"/>
</dbReference>
<reference evidence="3" key="1">
    <citation type="journal article" date="2017" name="Nature">
        <title>The genome of Chenopodium quinoa.</title>
        <authorList>
            <person name="Jarvis D.E."/>
            <person name="Ho Y.S."/>
            <person name="Lightfoot D.J."/>
            <person name="Schmoeckel S.M."/>
            <person name="Li B."/>
            <person name="Borm T.J.A."/>
            <person name="Ohyanagi H."/>
            <person name="Mineta K."/>
            <person name="Michell C.T."/>
            <person name="Saber N."/>
            <person name="Kharbatia N.M."/>
            <person name="Rupper R.R."/>
            <person name="Sharp A.R."/>
            <person name="Dally N."/>
            <person name="Boughton B.A."/>
            <person name="Woo Y.H."/>
            <person name="Gao G."/>
            <person name="Schijlen E.G.W.M."/>
            <person name="Guo X."/>
            <person name="Momin A.A."/>
            <person name="Negrao S."/>
            <person name="Al-Babili S."/>
            <person name="Gehring C."/>
            <person name="Roessner U."/>
            <person name="Jung C."/>
            <person name="Murphy K."/>
            <person name="Arold S.T."/>
            <person name="Gojobori T."/>
            <person name="van der Linden C.G."/>
            <person name="van Loo E.N."/>
            <person name="Jellen E.N."/>
            <person name="Maughan P.J."/>
            <person name="Tester M."/>
        </authorList>
    </citation>
    <scope>NUCLEOTIDE SEQUENCE [LARGE SCALE GENOMIC DNA]</scope>
    <source>
        <strain evidence="3">cv. PI 614886</strain>
    </source>
</reference>
<feature type="region of interest" description="Disordered" evidence="1">
    <location>
        <begin position="190"/>
        <end position="298"/>
    </location>
</feature>
<name>A0A803KTW2_CHEQI</name>
<dbReference type="Proteomes" id="UP000596660">
    <property type="component" value="Unplaced"/>
</dbReference>
<keyword evidence="4" id="KW-1185">Reference proteome</keyword>
<feature type="domain" description="PB1-like" evidence="2">
    <location>
        <begin position="2"/>
        <end position="78"/>
    </location>
</feature>